<feature type="compositionally biased region" description="Basic and acidic residues" evidence="1">
    <location>
        <begin position="1"/>
        <end position="11"/>
    </location>
</feature>
<dbReference type="EMBL" id="KE343687">
    <property type="protein sequence ID" value="EXB38289.1"/>
    <property type="molecule type" value="Genomic_DNA"/>
</dbReference>
<reference evidence="3" key="1">
    <citation type="submission" date="2013-01" db="EMBL/GenBank/DDBJ databases">
        <title>Draft Genome Sequence of a Mulberry Tree, Morus notabilis C.K. Schneid.</title>
        <authorList>
            <person name="He N."/>
            <person name="Zhao S."/>
        </authorList>
    </citation>
    <scope>NUCLEOTIDE SEQUENCE</scope>
</reference>
<feature type="compositionally biased region" description="Basic and acidic residues" evidence="1">
    <location>
        <begin position="63"/>
        <end position="72"/>
    </location>
</feature>
<proteinExistence type="predicted"/>
<gene>
    <name evidence="2" type="ORF">L484_013922</name>
</gene>
<evidence type="ECO:0008006" key="4">
    <source>
        <dbReference type="Google" id="ProtNLM"/>
    </source>
</evidence>
<feature type="compositionally biased region" description="Basic residues" evidence="1">
    <location>
        <begin position="12"/>
        <end position="25"/>
    </location>
</feature>
<feature type="compositionally biased region" description="Basic residues" evidence="1">
    <location>
        <begin position="87"/>
        <end position="104"/>
    </location>
</feature>
<organism evidence="2 3">
    <name type="scientific">Morus notabilis</name>
    <dbReference type="NCBI Taxonomy" id="981085"/>
    <lineage>
        <taxon>Eukaryota</taxon>
        <taxon>Viridiplantae</taxon>
        <taxon>Streptophyta</taxon>
        <taxon>Embryophyta</taxon>
        <taxon>Tracheophyta</taxon>
        <taxon>Spermatophyta</taxon>
        <taxon>Magnoliopsida</taxon>
        <taxon>eudicotyledons</taxon>
        <taxon>Gunneridae</taxon>
        <taxon>Pentapetalae</taxon>
        <taxon>rosids</taxon>
        <taxon>fabids</taxon>
        <taxon>Rosales</taxon>
        <taxon>Moraceae</taxon>
        <taxon>Moreae</taxon>
        <taxon>Morus</taxon>
    </lineage>
</organism>
<name>W9R551_9ROSA</name>
<accession>W9R551</accession>
<dbReference type="AlphaFoldDB" id="W9R551"/>
<evidence type="ECO:0000313" key="3">
    <source>
        <dbReference type="Proteomes" id="UP000030645"/>
    </source>
</evidence>
<protein>
    <recommendedName>
        <fullName evidence="4">Mediator of RNA polymerase II transcription subunit 25</fullName>
    </recommendedName>
</protein>
<feature type="region of interest" description="Disordered" evidence="1">
    <location>
        <begin position="1"/>
        <end position="118"/>
    </location>
</feature>
<dbReference type="Proteomes" id="UP000030645">
    <property type="component" value="Unassembled WGS sequence"/>
</dbReference>
<evidence type="ECO:0000313" key="2">
    <source>
        <dbReference type="EMBL" id="EXB38289.1"/>
    </source>
</evidence>
<feature type="compositionally biased region" description="Basic and acidic residues" evidence="1">
    <location>
        <begin position="26"/>
        <end position="37"/>
    </location>
</feature>
<evidence type="ECO:0000256" key="1">
    <source>
        <dbReference type="SAM" id="MobiDB-lite"/>
    </source>
</evidence>
<feature type="compositionally biased region" description="Basic residues" evidence="1">
    <location>
        <begin position="38"/>
        <end position="62"/>
    </location>
</feature>
<dbReference type="STRING" id="981085.W9R551"/>
<keyword evidence="3" id="KW-1185">Reference proteome</keyword>
<sequence>MHKNRNEEHKARQGRSKKRKWKRRGPRMEGKWTINHECKRKKNPKKISKKTPKFTPKFHRRNQHTETRKEQPKNFNNNKAREQNQIRIRREKKRGRNWRRRRKSKGEGVLGLHGGERMKTPKVGERAHKHILTNYRYLWVIHKLKPEHQYLRGGLELGPVLSSPVVVSSTICSQLPGIRMAEKQLIVAVEGTAAMGPYWPTVLSDYLEKIVRSSPPSLQFESSPASAMVRVATILCSGSDHCNRHPMLGFQSLQSPSSVQNELLLSSHAPRTKKEKSEIV</sequence>